<sequence length="752" mass="84283">MLQKSKAGPRKVASMAAPCPRGARIRSNELASSSEPASLPPFPSGSVLQAGTRGPDRCRLVKQRSLQVSSVLFWDRGEGDWGGWSWGRSAGSWSSGTRLSTRASHSLADTWQSTEYNEKCSRFMTELSEAAELRQWDRARGLLLKASKDIDSYLNEDDEAVGSHTSFSRYSVRDSSKVEDLLRDVETMNLPKPLLVMFARRLIVGKGQGKGAPGKRQMDAHLMHSLQILRWLRTCSISKQAEMVSGLKDYTKIVNRLLRKSKSFKAKDVNPYKQRAYEIWLDMKKLYAGKMDAAAVRSGMNACAMTMRTGEALDVFEAWQASPCCQEEPEVDLSVCFNILIKGFGFERNLKKLEEVVSKMSQQGVVSTQSTYNALVSAYVNSNRVDMAWRVLQEAMQPKGGAQEDEESKQYMYATILKGLVMNVNPELTGLQQAVDLMNQMKTQGVVPDVYVYSQLIDHLIKKMNDVDAADRLFQLMQKENFGGVVPTVVVYNILLRGYCNQQSSLSRNGVGWSKARCLELLKDMGLRGIKPNTSTFNTLISAAVSNEDQRSANKLFRLMVDLKVDPDRMTYTIIMKSFSDQRRPDEVVRIFKQLDASAFGGADKIAFNCLIGAHGKAGQLEEAEEAYNQMLKRSIEPDSVTFNSMVRACCSIKEPRKAVLFVKRACAKQIRIAPALADVTVKMCIAAEEFSECKSMLKSMKQAGVEGVDIAERFVEERRVASTQKEKSVGLERAKFWIGLPNKYYDQDWKK</sequence>
<evidence type="ECO:0000256" key="3">
    <source>
        <dbReference type="SAM" id="MobiDB-lite"/>
    </source>
</evidence>
<dbReference type="STRING" id="1764295.A0A5B8N1U0"/>
<protein>
    <recommendedName>
        <fullName evidence="6">Pentacotripeptide-repeat region of PRORP domain-containing protein</fullName>
    </recommendedName>
</protein>
<feature type="compositionally biased region" description="Low complexity" evidence="3">
    <location>
        <begin position="28"/>
        <end position="37"/>
    </location>
</feature>
<dbReference type="InterPro" id="IPR002885">
    <property type="entry name" value="PPR_rpt"/>
</dbReference>
<name>A0A5B8N1U0_9CHLO</name>
<dbReference type="InterPro" id="IPR011990">
    <property type="entry name" value="TPR-like_helical_dom_sf"/>
</dbReference>
<reference evidence="4 5" key="1">
    <citation type="submission" date="2018-07" db="EMBL/GenBank/DDBJ databases">
        <title>The complete nuclear genome of the prasinophyte Chloropicon primus (CCMP1205).</title>
        <authorList>
            <person name="Pombert J.-F."/>
            <person name="Otis C."/>
            <person name="Turmel M."/>
            <person name="Lemieux C."/>
        </authorList>
    </citation>
    <scope>NUCLEOTIDE SEQUENCE [LARGE SCALE GENOMIC DNA]</scope>
    <source>
        <strain evidence="4 5">CCMP1205</strain>
    </source>
</reference>
<evidence type="ECO:0000256" key="1">
    <source>
        <dbReference type="ARBA" id="ARBA00022737"/>
    </source>
</evidence>
<dbReference type="Pfam" id="PF13041">
    <property type="entry name" value="PPR_2"/>
    <property type="match status" value="1"/>
</dbReference>
<evidence type="ECO:0000313" key="5">
    <source>
        <dbReference type="Proteomes" id="UP000316726"/>
    </source>
</evidence>
<accession>A0A5B8N1U0</accession>
<dbReference type="EMBL" id="CP031051">
    <property type="protein sequence ID" value="QDZ25664.1"/>
    <property type="molecule type" value="Genomic_DNA"/>
</dbReference>
<dbReference type="Gene3D" id="1.25.40.10">
    <property type="entry name" value="Tetratricopeptide repeat domain"/>
    <property type="match status" value="3"/>
</dbReference>
<organism evidence="4 5">
    <name type="scientific">Chloropicon primus</name>
    <dbReference type="NCBI Taxonomy" id="1764295"/>
    <lineage>
        <taxon>Eukaryota</taxon>
        <taxon>Viridiplantae</taxon>
        <taxon>Chlorophyta</taxon>
        <taxon>Chloropicophyceae</taxon>
        <taxon>Chloropicales</taxon>
        <taxon>Chloropicaceae</taxon>
        <taxon>Chloropicon</taxon>
    </lineage>
</organism>
<proteinExistence type="predicted"/>
<dbReference type="OrthoDB" id="822380at2759"/>
<dbReference type="Pfam" id="PF13812">
    <property type="entry name" value="PPR_3"/>
    <property type="match status" value="3"/>
</dbReference>
<evidence type="ECO:0000313" key="4">
    <source>
        <dbReference type="EMBL" id="QDZ25664.1"/>
    </source>
</evidence>
<dbReference type="PROSITE" id="PS51375">
    <property type="entry name" value="PPR"/>
    <property type="match status" value="4"/>
</dbReference>
<gene>
    <name evidence="4" type="ORF">A3770_18p81820</name>
</gene>
<feature type="repeat" description="PPR" evidence="2">
    <location>
        <begin position="368"/>
        <end position="403"/>
    </location>
</feature>
<keyword evidence="1" id="KW-0677">Repeat</keyword>
<dbReference type="PANTHER" id="PTHR47936">
    <property type="entry name" value="PPR_LONG DOMAIN-CONTAINING PROTEIN"/>
    <property type="match status" value="1"/>
</dbReference>
<dbReference type="AlphaFoldDB" id="A0A5B8N1U0"/>
<feature type="repeat" description="PPR" evidence="2">
    <location>
        <begin position="639"/>
        <end position="673"/>
    </location>
</feature>
<dbReference type="PANTHER" id="PTHR47936:SF1">
    <property type="entry name" value="PENTATRICOPEPTIDE REPEAT-CONTAINING PROTEIN GUN1, CHLOROPLASTIC"/>
    <property type="match status" value="1"/>
</dbReference>
<feature type="repeat" description="PPR" evidence="2">
    <location>
        <begin position="604"/>
        <end position="638"/>
    </location>
</feature>
<evidence type="ECO:0008006" key="6">
    <source>
        <dbReference type="Google" id="ProtNLM"/>
    </source>
</evidence>
<dbReference type="NCBIfam" id="TIGR00756">
    <property type="entry name" value="PPR"/>
    <property type="match status" value="2"/>
</dbReference>
<feature type="region of interest" description="Disordered" evidence="3">
    <location>
        <begin position="1"/>
        <end position="47"/>
    </location>
</feature>
<dbReference type="Proteomes" id="UP000316726">
    <property type="component" value="Chromosome 18"/>
</dbReference>
<evidence type="ECO:0000256" key="2">
    <source>
        <dbReference type="PROSITE-ProRule" id="PRU00708"/>
    </source>
</evidence>
<keyword evidence="5" id="KW-1185">Reference proteome</keyword>
<feature type="repeat" description="PPR" evidence="2">
    <location>
        <begin position="533"/>
        <end position="567"/>
    </location>
</feature>